<comment type="caution">
    <text evidence="3">The sequence shown here is derived from an EMBL/GenBank/DDBJ whole genome shotgun (WGS) entry which is preliminary data.</text>
</comment>
<reference evidence="3" key="1">
    <citation type="submission" date="2022-05" db="EMBL/GenBank/DDBJ databases">
        <authorList>
            <person name="Park J.-S."/>
        </authorList>
    </citation>
    <scope>NUCLEOTIDE SEQUENCE</scope>
    <source>
        <strain evidence="3">2012CJ41-6</strain>
    </source>
</reference>
<protein>
    <submittedName>
        <fullName evidence="3">Thermonuclease family protein</fullName>
    </submittedName>
</protein>
<dbReference type="Gene3D" id="2.40.50.90">
    <property type="match status" value="1"/>
</dbReference>
<gene>
    <name evidence="3" type="ORF">M3P21_21070</name>
</gene>
<dbReference type="SUPFAM" id="SSF50199">
    <property type="entry name" value="Staphylococcal nuclease"/>
    <property type="match status" value="1"/>
</dbReference>
<proteinExistence type="predicted"/>
<evidence type="ECO:0000259" key="2">
    <source>
        <dbReference type="SMART" id="SM00318"/>
    </source>
</evidence>
<evidence type="ECO:0000313" key="4">
    <source>
        <dbReference type="Proteomes" id="UP001203880"/>
    </source>
</evidence>
<organism evidence="3 4">
    <name type="scientific">Ruegeria spongiae</name>
    <dbReference type="NCBI Taxonomy" id="2942209"/>
    <lineage>
        <taxon>Bacteria</taxon>
        <taxon>Pseudomonadati</taxon>
        <taxon>Pseudomonadota</taxon>
        <taxon>Alphaproteobacteria</taxon>
        <taxon>Rhodobacterales</taxon>
        <taxon>Roseobacteraceae</taxon>
        <taxon>Ruegeria</taxon>
    </lineage>
</organism>
<feature type="domain" description="TNase-like" evidence="2">
    <location>
        <begin position="12"/>
        <end position="127"/>
    </location>
</feature>
<dbReference type="InterPro" id="IPR035437">
    <property type="entry name" value="SNase_OB-fold_sf"/>
</dbReference>
<dbReference type="Proteomes" id="UP001203880">
    <property type="component" value="Unassembled WGS sequence"/>
</dbReference>
<sequence>MRLISVFFLLAACSATAAVQVRDADTIVWDGVPVRFQGVDAPELNTQAGQSAKRWMVNYLRGKAVSCDLTGEKTYDRYVGVCYADGQDIGAAVIAAGYALDCRRYSGGRYARFETPAAKSRLKRARYC</sequence>
<feature type="signal peptide" evidence="1">
    <location>
        <begin position="1"/>
        <end position="17"/>
    </location>
</feature>
<dbReference type="Pfam" id="PF00565">
    <property type="entry name" value="SNase"/>
    <property type="match status" value="1"/>
</dbReference>
<feature type="chain" id="PRO_5045680627" evidence="1">
    <location>
        <begin position="18"/>
        <end position="128"/>
    </location>
</feature>
<name>A0ABT0Q803_9RHOB</name>
<dbReference type="EMBL" id="JAMFMB010000048">
    <property type="protein sequence ID" value="MCL6286011.1"/>
    <property type="molecule type" value="Genomic_DNA"/>
</dbReference>
<accession>A0ABT0Q803</accession>
<dbReference type="InterPro" id="IPR016071">
    <property type="entry name" value="Staphylococal_nuclease_OB-fold"/>
</dbReference>
<evidence type="ECO:0000313" key="3">
    <source>
        <dbReference type="EMBL" id="MCL6286011.1"/>
    </source>
</evidence>
<evidence type="ECO:0000256" key="1">
    <source>
        <dbReference type="SAM" id="SignalP"/>
    </source>
</evidence>
<dbReference type="SMART" id="SM00318">
    <property type="entry name" value="SNc"/>
    <property type="match status" value="1"/>
</dbReference>
<keyword evidence="1" id="KW-0732">Signal</keyword>
<dbReference type="RefSeq" id="WP_249713349.1">
    <property type="nucleotide sequence ID" value="NZ_JAMFMB010000048.1"/>
</dbReference>
<keyword evidence="4" id="KW-1185">Reference proteome</keyword>